<reference evidence="2" key="1">
    <citation type="submission" date="2021-01" db="UniProtKB">
        <authorList>
            <consortium name="EnsemblPlants"/>
        </authorList>
    </citation>
    <scope>IDENTIFICATION</scope>
</reference>
<dbReference type="AlphaFoldDB" id="A0A7N0UNM0"/>
<name>A0A7N0UNM0_KALFE</name>
<organism evidence="2 3">
    <name type="scientific">Kalanchoe fedtschenkoi</name>
    <name type="common">Lavender scallops</name>
    <name type="synonym">South American air plant</name>
    <dbReference type="NCBI Taxonomy" id="63787"/>
    <lineage>
        <taxon>Eukaryota</taxon>
        <taxon>Viridiplantae</taxon>
        <taxon>Streptophyta</taxon>
        <taxon>Embryophyta</taxon>
        <taxon>Tracheophyta</taxon>
        <taxon>Spermatophyta</taxon>
        <taxon>Magnoliopsida</taxon>
        <taxon>eudicotyledons</taxon>
        <taxon>Gunneridae</taxon>
        <taxon>Pentapetalae</taxon>
        <taxon>Saxifragales</taxon>
        <taxon>Crassulaceae</taxon>
        <taxon>Kalanchoe</taxon>
    </lineage>
</organism>
<dbReference type="PANTHER" id="PTHR47805">
    <property type="entry name" value="SAGA-ASSOCIATED FACTOR 73"/>
    <property type="match status" value="1"/>
</dbReference>
<sequence>MVCSVGKGRMEALSRLLKAGSFTQILAPDDDNKQKQTANDLLSELSEANEANLLEEEDMHVFGLNPMDDPLYLVSCNFCKKPINASQYANHAELCKSLGLQEAYAKADDCNRYKKTPRKERKKLSRYPPHQAMTKGVRTKLKSTKVGDSVAPKIDKDDHIGAVSSLSTLTDDSLDGTPKREISSVNYGFEDHSTAIAPKRCKLMHARTMVKPSEQETQDARCNRYGDIQTCKESARATIGGHGKPHKEPLEHQETHKFSRCSSPKGKKLVLFSSSHMHADFSCYNLPDFPAPLATKIYYPQRSNRLRSALSLMFHKTSETRTGCDLVSSEALERNLTLPEAFPTADEHRYEFSDLKEIDKGSLVSQPILGSRAGADVRQTANVSGLSAGHILRPHSSHEMLKSQNISQTHSFVDSSGTLVGII</sequence>
<accession>A0A7N0UNM0</accession>
<feature type="compositionally biased region" description="Basic and acidic residues" evidence="1">
    <location>
        <begin position="246"/>
        <end position="257"/>
    </location>
</feature>
<evidence type="ECO:0000313" key="3">
    <source>
        <dbReference type="Proteomes" id="UP000594263"/>
    </source>
</evidence>
<evidence type="ECO:0000256" key="1">
    <source>
        <dbReference type="SAM" id="MobiDB-lite"/>
    </source>
</evidence>
<dbReference type="Gramene" id="Kaladp0076s0254.1.v1.1">
    <property type="protein sequence ID" value="Kaladp0076s0254.1.v1.1"/>
    <property type="gene ID" value="Kaladp0076s0254.v1.1"/>
</dbReference>
<feature type="region of interest" description="Disordered" evidence="1">
    <location>
        <begin position="238"/>
        <end position="259"/>
    </location>
</feature>
<proteinExistence type="predicted"/>
<evidence type="ECO:0008006" key="4">
    <source>
        <dbReference type="Google" id="ProtNLM"/>
    </source>
</evidence>
<dbReference type="EnsemblPlants" id="Kaladp0076s0254.1.v1.1">
    <property type="protein sequence ID" value="Kaladp0076s0254.1.v1.1"/>
    <property type="gene ID" value="Kaladp0076s0254.v1.1"/>
</dbReference>
<protein>
    <recommendedName>
        <fullName evidence="4">SAGA-associated factor 11</fullName>
    </recommendedName>
</protein>
<dbReference type="InterPro" id="IPR037804">
    <property type="entry name" value="SGF73"/>
</dbReference>
<dbReference type="Proteomes" id="UP000594263">
    <property type="component" value="Unplaced"/>
</dbReference>
<dbReference type="GO" id="GO:0000124">
    <property type="term" value="C:SAGA complex"/>
    <property type="evidence" value="ECO:0007669"/>
    <property type="project" value="InterPro"/>
</dbReference>
<dbReference type="PANTHER" id="PTHR47805:SF1">
    <property type="entry name" value="SAGA-ASSOCIATED FACTOR 73"/>
    <property type="match status" value="1"/>
</dbReference>
<keyword evidence="3" id="KW-1185">Reference proteome</keyword>
<evidence type="ECO:0000313" key="2">
    <source>
        <dbReference type="EnsemblPlants" id="Kaladp0076s0254.1.v1.1"/>
    </source>
</evidence>